<dbReference type="Pfam" id="PF13450">
    <property type="entry name" value="NAD_binding_8"/>
    <property type="match status" value="1"/>
</dbReference>
<dbReference type="Proteomes" id="UP000631421">
    <property type="component" value="Unassembled WGS sequence"/>
</dbReference>
<dbReference type="GO" id="GO:0016491">
    <property type="term" value="F:oxidoreductase activity"/>
    <property type="evidence" value="ECO:0007669"/>
    <property type="project" value="InterPro"/>
</dbReference>
<dbReference type="Gene3D" id="3.50.50.60">
    <property type="entry name" value="FAD/NAD(P)-binding domain"/>
    <property type="match status" value="1"/>
</dbReference>
<keyword evidence="3" id="KW-1185">Reference proteome</keyword>
<dbReference type="Pfam" id="PF01593">
    <property type="entry name" value="Amino_oxidase"/>
    <property type="match status" value="1"/>
</dbReference>
<sequence>MKDVIVIGAGMAGLTCAQQLKQAGLDVTIVEKSAGVGGRMATRRLQGTWVDHGAQLISAKSDDFERFIRKLQDKGVIKEWTRNVYQLSAQGLLPPDANHRHQRYCCPLGMTAIAKYLASDLTIIHNARIVGVSHANRKWQLITDRQEILETSAIVSTIPAPQFLPLFEDVLASAPAFLQAVQSVKFAPSVSIMAGYSPNHEIPESWQAIACIDDPILSWISHDSSKHPDRSSQQVFVLQSTAEFAKQSMEESDLEIAGKPLLNQAGKLLAKWLASPEWWQVHRWRYALSEEFLGVSCLSTASPLALVCAGDWCAGKNIESAYHSGLAAAESAIELLGQAKGA</sequence>
<dbReference type="SUPFAM" id="SSF51905">
    <property type="entry name" value="FAD/NAD(P)-binding domain"/>
    <property type="match status" value="1"/>
</dbReference>
<dbReference type="PRINTS" id="PR00419">
    <property type="entry name" value="ADXRDTASE"/>
</dbReference>
<reference evidence="2" key="1">
    <citation type="journal article" date="2015" name="ISME J.">
        <title>Draft Genome Sequence of Streptomyces incarnatus NRRL8089, which Produces the Nucleoside Antibiotic Sinefungin.</title>
        <authorList>
            <person name="Oshima K."/>
            <person name="Hattori M."/>
            <person name="Shimizu H."/>
            <person name="Fukuda K."/>
            <person name="Nemoto M."/>
            <person name="Inagaki K."/>
            <person name="Tamura T."/>
        </authorList>
    </citation>
    <scope>NUCLEOTIDE SEQUENCE</scope>
    <source>
        <strain evidence="2">FACHB-1277</strain>
    </source>
</reference>
<dbReference type="InterPro" id="IPR002937">
    <property type="entry name" value="Amino_oxidase"/>
</dbReference>
<reference evidence="2" key="2">
    <citation type="submission" date="2020-08" db="EMBL/GenBank/DDBJ databases">
        <authorList>
            <person name="Chen M."/>
            <person name="Teng W."/>
            <person name="Zhao L."/>
            <person name="Hu C."/>
            <person name="Zhou Y."/>
            <person name="Han B."/>
            <person name="Song L."/>
            <person name="Shu W."/>
        </authorList>
    </citation>
    <scope>NUCLEOTIDE SEQUENCE</scope>
    <source>
        <strain evidence="2">FACHB-1277</strain>
    </source>
</reference>
<dbReference type="PANTHER" id="PTHR16128:SF5">
    <property type="entry name" value="FAD_NAD(P)-BINDING OXIDOREDUCTASE FAMILY PROTEIN"/>
    <property type="match status" value="1"/>
</dbReference>
<dbReference type="PANTHER" id="PTHR16128">
    <property type="entry name" value="FAD/NAD(P)-BINDING OXIDOREDUCTASE FAMILY PROTEIN"/>
    <property type="match status" value="1"/>
</dbReference>
<evidence type="ECO:0000259" key="1">
    <source>
        <dbReference type="Pfam" id="PF01593"/>
    </source>
</evidence>
<dbReference type="Gene3D" id="3.90.660.10">
    <property type="match status" value="1"/>
</dbReference>
<accession>A0A926UW57</accession>
<name>A0A926UW57_9CYAN</name>
<proteinExistence type="predicted"/>
<gene>
    <name evidence="2" type="ORF">H6F44_13700</name>
</gene>
<comment type="caution">
    <text evidence="2">The sequence shown here is derived from an EMBL/GenBank/DDBJ whole genome shotgun (WGS) entry which is preliminary data.</text>
</comment>
<protein>
    <submittedName>
        <fullName evidence="2">FAD-dependent oxidoreductase</fullName>
    </submittedName>
</protein>
<dbReference type="RefSeq" id="WP_190351585.1">
    <property type="nucleotide sequence ID" value="NZ_JACJPY010000044.1"/>
</dbReference>
<evidence type="ECO:0000313" key="3">
    <source>
        <dbReference type="Proteomes" id="UP000631421"/>
    </source>
</evidence>
<evidence type="ECO:0000313" key="2">
    <source>
        <dbReference type="EMBL" id="MBD2151167.1"/>
    </source>
</evidence>
<dbReference type="AlphaFoldDB" id="A0A926UW57"/>
<feature type="domain" description="Amine oxidase" evidence="1">
    <location>
        <begin position="105"/>
        <end position="331"/>
    </location>
</feature>
<organism evidence="2 3">
    <name type="scientific">Pseudanabaena cinerea FACHB-1277</name>
    <dbReference type="NCBI Taxonomy" id="2949581"/>
    <lineage>
        <taxon>Bacteria</taxon>
        <taxon>Bacillati</taxon>
        <taxon>Cyanobacteriota</taxon>
        <taxon>Cyanophyceae</taxon>
        <taxon>Pseudanabaenales</taxon>
        <taxon>Pseudanabaenaceae</taxon>
        <taxon>Pseudanabaena</taxon>
        <taxon>Pseudanabaena cinerea</taxon>
    </lineage>
</organism>
<dbReference type="EMBL" id="JACJPY010000044">
    <property type="protein sequence ID" value="MBD2151167.1"/>
    <property type="molecule type" value="Genomic_DNA"/>
</dbReference>
<dbReference type="InterPro" id="IPR036188">
    <property type="entry name" value="FAD/NAD-bd_sf"/>
</dbReference>